<gene>
    <name evidence="1" type="ORF">NX780_06685</name>
</gene>
<dbReference type="EMBL" id="JANUHA010000003">
    <property type="protein sequence ID" value="MCS0596034.1"/>
    <property type="molecule type" value="Genomic_DNA"/>
</dbReference>
<dbReference type="GO" id="GO:0016787">
    <property type="term" value="F:hydrolase activity"/>
    <property type="evidence" value="ECO:0007669"/>
    <property type="project" value="UniProtKB-KW"/>
</dbReference>
<keyword evidence="2" id="KW-1185">Reference proteome</keyword>
<dbReference type="Gene3D" id="2.120.10.10">
    <property type="match status" value="1"/>
</dbReference>
<keyword evidence="1" id="KW-0378">Hydrolase</keyword>
<dbReference type="RefSeq" id="WP_258827071.1">
    <property type="nucleotide sequence ID" value="NZ_JANUHA010000003.1"/>
</dbReference>
<accession>A0ABT2AIH0</accession>
<reference evidence="1 2" key="1">
    <citation type="submission" date="2022-08" db="EMBL/GenBank/DDBJ databases">
        <title>Reclassification of Massilia species as members of the genera Telluria, Duganella, Pseudoduganella, Mokoshia gen. nov. and Zemynaea gen. nov. using orthogonal and non-orthogonal genome-based approaches.</title>
        <authorList>
            <person name="Bowman J.P."/>
        </authorList>
    </citation>
    <scope>NUCLEOTIDE SEQUENCE [LARGE SCALE GENOMIC DNA]</scope>
    <source>
        <strain evidence="1 2">JCM 31661</strain>
    </source>
</reference>
<sequence>MRIHRLGRLLAGIVLLAALPAIPAPASRALSWLPVVEIARGGGTKGPWRQNESHYDYVDDGTAVFLPGGALAVAWVDQRRKEVLLRVLDAHGKPRGEPVDVSRSPATFSWMPRLASGEDGTLHVLWQEIIFSGGSHGGDILSARSLDGGRTFSEPLNLSASRGGDGKGRLSRAIWSNGSLDIAAGPDGSVIAAWTEYDGALWLARSRNKGRSFLAPQRIAGTASSPARGPALAVGDGGLVWLAWTVGEDADADIRVALSRDGGASFGPPVLLGAPGARADAPRLALDRSGRLHLTYMERAGKDAAVIRYARDGKDLRTLSTPGRGATAPQLAVDRQDRVHITWEGADRKGMWHVVDAGAGFGRPSFIPGSGDAQGRSGSQQGILGSKLAVNVEGAVAVVNSSLDQGRGSRVWLMRARPPEERLERVKGIEPSS</sequence>
<dbReference type="Proteomes" id="UP001206572">
    <property type="component" value="Unassembled WGS sequence"/>
</dbReference>
<dbReference type="CDD" id="cd15482">
    <property type="entry name" value="Sialidase_non-viral"/>
    <property type="match status" value="1"/>
</dbReference>
<protein>
    <submittedName>
        <fullName evidence="1">Glycoside hydrolase</fullName>
    </submittedName>
</protein>
<evidence type="ECO:0000313" key="1">
    <source>
        <dbReference type="EMBL" id="MCS0596034.1"/>
    </source>
</evidence>
<dbReference type="InterPro" id="IPR036278">
    <property type="entry name" value="Sialidase_sf"/>
</dbReference>
<name>A0ABT2AIH0_9BURK</name>
<dbReference type="SUPFAM" id="SSF50939">
    <property type="entry name" value="Sialidases"/>
    <property type="match status" value="1"/>
</dbReference>
<organism evidence="1 2">
    <name type="scientific">Massilia agri</name>
    <dbReference type="NCBI Taxonomy" id="1886785"/>
    <lineage>
        <taxon>Bacteria</taxon>
        <taxon>Pseudomonadati</taxon>
        <taxon>Pseudomonadota</taxon>
        <taxon>Betaproteobacteria</taxon>
        <taxon>Burkholderiales</taxon>
        <taxon>Oxalobacteraceae</taxon>
        <taxon>Telluria group</taxon>
        <taxon>Massilia</taxon>
    </lineage>
</organism>
<comment type="caution">
    <text evidence="1">The sequence shown here is derived from an EMBL/GenBank/DDBJ whole genome shotgun (WGS) entry which is preliminary data.</text>
</comment>
<evidence type="ECO:0000313" key="2">
    <source>
        <dbReference type="Proteomes" id="UP001206572"/>
    </source>
</evidence>
<proteinExistence type="predicted"/>